<dbReference type="EMBL" id="CAUOPR010000001">
    <property type="protein sequence ID" value="CAJ2002057.1"/>
    <property type="molecule type" value="Genomic_DNA"/>
</dbReference>
<feature type="transmembrane region" description="Helical" evidence="1">
    <location>
        <begin position="169"/>
        <end position="202"/>
    </location>
</feature>
<keyword evidence="3" id="KW-1185">Reference proteome</keyword>
<sequence length="226" mass="26408">MSAYLNEKYAVENVKNTLSFLAPYKCVDPPINYFKSAFFPPPYDDDSASSPEYGKLHNIKIYYRNTKQHAFIKHWYIDIDGTQRWHPGEKQPPNGGVVDISSPPPILISTNEGFDECLLAPRVTGVLELCSRCLYWYLLDKFNKDRYFNIFFHNCELILGYRNETMYSYLVFTCLVLFMFTRILFFLLLLAIFLTITLVMFGKDTVNVAFHRCKHVKAYVRNSIVL</sequence>
<accession>A0ABC8QPL1</accession>
<organism evidence="2 3">
    <name type="scientific">Cotesia congregata filamentous virus 1</name>
    <dbReference type="NCBI Taxonomy" id="3064291"/>
    <lineage>
        <taxon>Viruses</taxon>
        <taxon>Viruses incertae sedis</taxon>
        <taxon>Naldaviricetes</taxon>
        <taxon>Lefavirales</taxon>
        <taxon>Filamentoviridae</taxon>
        <taxon>Betafilamentovirus</taxon>
        <taxon>Betafilamentovirus cocongregatae</taxon>
    </lineage>
</organism>
<reference evidence="2 3" key="1">
    <citation type="submission" date="2024-01" db="EMBL/GenBank/DDBJ databases">
        <authorList>
            <person name="Guinet B."/>
        </authorList>
    </citation>
    <scope>NUCLEOTIDE SEQUENCE [LARGE SCALE GENOMIC DNA]</scope>
</reference>
<keyword evidence="1" id="KW-0812">Transmembrane</keyword>
<evidence type="ECO:0000313" key="3">
    <source>
        <dbReference type="Proteomes" id="UP001642380"/>
    </source>
</evidence>
<dbReference type="Pfam" id="PF05820">
    <property type="entry name" value="Ac81"/>
    <property type="match status" value="1"/>
</dbReference>
<dbReference type="Proteomes" id="UP001642380">
    <property type="component" value="Unassembled WGS sequence"/>
</dbReference>
<protein>
    <submittedName>
        <fullName evidence="2">Ac81</fullName>
    </submittedName>
</protein>
<keyword evidence="1" id="KW-1133">Transmembrane helix</keyword>
<proteinExistence type="predicted"/>
<keyword evidence="1" id="KW-0472">Membrane</keyword>
<gene>
    <name evidence="2" type="ORF">CCFV1_ORF011</name>
</gene>
<evidence type="ECO:0000256" key="1">
    <source>
        <dbReference type="SAM" id="Phobius"/>
    </source>
</evidence>
<evidence type="ECO:0000313" key="2">
    <source>
        <dbReference type="EMBL" id="CAJ2002057.1"/>
    </source>
</evidence>
<name>A0ABC8QPL1_9VIRU</name>
<comment type="caution">
    <text evidence="2">The sequence shown here is derived from an EMBL/GenBank/DDBJ whole genome shotgun (WGS) entry which is preliminary data.</text>
</comment>
<dbReference type="InterPro" id="IPR008563">
    <property type="entry name" value="AcMNPV_AC81"/>
</dbReference>